<feature type="region of interest" description="Disordered" evidence="1">
    <location>
        <begin position="147"/>
        <end position="179"/>
    </location>
</feature>
<dbReference type="EMBL" id="JBHTAS010000001">
    <property type="protein sequence ID" value="MFC7140924.1"/>
    <property type="molecule type" value="Genomic_DNA"/>
</dbReference>
<evidence type="ECO:0000313" key="2">
    <source>
        <dbReference type="EMBL" id="MFC7140924.1"/>
    </source>
</evidence>
<comment type="caution">
    <text evidence="2">The sequence shown here is derived from an EMBL/GenBank/DDBJ whole genome shotgun (WGS) entry which is preliminary data.</text>
</comment>
<dbReference type="AlphaFoldDB" id="A0ABD5Y0S8"/>
<evidence type="ECO:0000313" key="3">
    <source>
        <dbReference type="Proteomes" id="UP001596432"/>
    </source>
</evidence>
<reference evidence="2 3" key="1">
    <citation type="journal article" date="2019" name="Int. J. Syst. Evol. Microbiol.">
        <title>The Global Catalogue of Microorganisms (GCM) 10K type strain sequencing project: providing services to taxonomists for standard genome sequencing and annotation.</title>
        <authorList>
            <consortium name="The Broad Institute Genomics Platform"/>
            <consortium name="The Broad Institute Genome Sequencing Center for Infectious Disease"/>
            <person name="Wu L."/>
            <person name="Ma J."/>
        </authorList>
    </citation>
    <scope>NUCLEOTIDE SEQUENCE [LARGE SCALE GENOMIC DNA]</scope>
    <source>
        <strain evidence="2 3">XZYJT29</strain>
    </source>
</reference>
<organism evidence="2 3">
    <name type="scientific">Halosimplex aquaticum</name>
    <dbReference type="NCBI Taxonomy" id="3026162"/>
    <lineage>
        <taxon>Archaea</taxon>
        <taxon>Methanobacteriati</taxon>
        <taxon>Methanobacteriota</taxon>
        <taxon>Stenosarchaea group</taxon>
        <taxon>Halobacteria</taxon>
        <taxon>Halobacteriales</taxon>
        <taxon>Haloarculaceae</taxon>
        <taxon>Halosimplex</taxon>
    </lineage>
</organism>
<dbReference type="Proteomes" id="UP001596432">
    <property type="component" value="Unassembled WGS sequence"/>
</dbReference>
<dbReference type="GeneID" id="78821230"/>
<keyword evidence="3" id="KW-1185">Reference proteome</keyword>
<sequence>MREHEDGEFPFANDFNAVVRDALASGTLVKRGCMVSDNGSIDMSVSVVDGDVFVDGTEVPVTAQSVILADADPDHARYDIVVAERDGSVSAVSGQPSATPETPSIPPNAVLLAITEVPANANGVSDSEIHDARAVLANVPNNVITQGSGSGLDADTLDGNDTPLPASALADGPGSGLDADTLDGAHASKFATDSELNSHASNAEAHHTRYSDSEAKHAALIHSEGFAPGFLG</sequence>
<evidence type="ECO:0000256" key="1">
    <source>
        <dbReference type="SAM" id="MobiDB-lite"/>
    </source>
</evidence>
<protein>
    <recommendedName>
        <fullName evidence="4">Retention module-containing protein</fullName>
    </recommendedName>
</protein>
<proteinExistence type="predicted"/>
<name>A0ABD5Y0S8_9EURY</name>
<dbReference type="RefSeq" id="WP_274322009.1">
    <property type="nucleotide sequence ID" value="NZ_CP118158.1"/>
</dbReference>
<gene>
    <name evidence="2" type="ORF">ACFQMA_13955</name>
</gene>
<evidence type="ECO:0008006" key="4">
    <source>
        <dbReference type="Google" id="ProtNLM"/>
    </source>
</evidence>
<accession>A0ABD5Y0S8</accession>